<evidence type="ECO:0000313" key="3">
    <source>
        <dbReference type="Proteomes" id="UP000325081"/>
    </source>
</evidence>
<dbReference type="PANTHER" id="PTHR21477:SF12">
    <property type="entry name" value="PROTEIN PHLOEM PROTEIN 2-LIKE A10"/>
    <property type="match status" value="1"/>
</dbReference>
<dbReference type="InterPro" id="IPR019141">
    <property type="entry name" value="DUF2045"/>
</dbReference>
<keyword evidence="1" id="KW-0472">Membrane</keyword>
<proteinExistence type="predicted"/>
<dbReference type="AlphaFoldDB" id="A0A5A7PE11"/>
<reference evidence="3" key="1">
    <citation type="journal article" date="2019" name="Curr. Biol.">
        <title>Genome Sequence of Striga asiatica Provides Insight into the Evolution of Plant Parasitism.</title>
        <authorList>
            <person name="Yoshida S."/>
            <person name="Kim S."/>
            <person name="Wafula E.K."/>
            <person name="Tanskanen J."/>
            <person name="Kim Y.M."/>
            <person name="Honaas L."/>
            <person name="Yang Z."/>
            <person name="Spallek T."/>
            <person name="Conn C.E."/>
            <person name="Ichihashi Y."/>
            <person name="Cheong K."/>
            <person name="Cui S."/>
            <person name="Der J.P."/>
            <person name="Gundlach H."/>
            <person name="Jiao Y."/>
            <person name="Hori C."/>
            <person name="Ishida J.K."/>
            <person name="Kasahara H."/>
            <person name="Kiba T."/>
            <person name="Kim M.S."/>
            <person name="Koo N."/>
            <person name="Laohavisit A."/>
            <person name="Lee Y.H."/>
            <person name="Lumba S."/>
            <person name="McCourt P."/>
            <person name="Mortimer J.C."/>
            <person name="Mutuku J.M."/>
            <person name="Nomura T."/>
            <person name="Sasaki-Sekimoto Y."/>
            <person name="Seto Y."/>
            <person name="Wang Y."/>
            <person name="Wakatake T."/>
            <person name="Sakakibara H."/>
            <person name="Demura T."/>
            <person name="Yamaguchi S."/>
            <person name="Yoneyama K."/>
            <person name="Manabe R.I."/>
            <person name="Nelson D.C."/>
            <person name="Schulman A.H."/>
            <person name="Timko M.P."/>
            <person name="dePamphilis C.W."/>
            <person name="Choi D."/>
            <person name="Shirasu K."/>
        </authorList>
    </citation>
    <scope>NUCLEOTIDE SEQUENCE [LARGE SCALE GENOMIC DNA]</scope>
    <source>
        <strain evidence="3">cv. UVA1</strain>
    </source>
</reference>
<gene>
    <name evidence="2" type="ORF">STAS_06961</name>
</gene>
<protein>
    <submittedName>
        <fullName evidence="2">Carbohydrate-binding protein</fullName>
    </submittedName>
</protein>
<sequence>MELELLGNSLEQARRKRKWVAVFGALGFTIYGAYRFYNSPSIVQQRQKLTKLFNAFISLAEMMSDSADAIGILSKDLKQFLGSESDQIPQSLKQVSKLTKSDEFSESLTQISRAATLGILQGFHHDSLSSSDGTFSNKFVDKLFSESGTGFASAVLGSFARNLVLALYSEWENKNKNGNSNNPRWVEIACDDKCRQLIGDCVRSIVSTAVTVYLDKTSHINTYDEIFSGLTNPKHEARVKDILVTLCNNAVETFIRTSKNASNANSPRYNNTSAYSRFDFEDGFSGDERFKLISTTLHARRLRERSAEGGWSRKMCSAMALPVNRKFVLDVTGLVTFEAVRSFLEFLLSRLAECMRKSVGVVHEEVFDKGFEVVRYVGSRSSAVTAICLTLCLNILNSPWILAHQ</sequence>
<dbReference type="Proteomes" id="UP000325081">
    <property type="component" value="Unassembled WGS sequence"/>
</dbReference>
<evidence type="ECO:0000313" key="2">
    <source>
        <dbReference type="EMBL" id="GER31001.1"/>
    </source>
</evidence>
<keyword evidence="1" id="KW-1133">Transmembrane helix</keyword>
<comment type="caution">
    <text evidence="2">The sequence shown here is derived from an EMBL/GenBank/DDBJ whole genome shotgun (WGS) entry which is preliminary data.</text>
</comment>
<dbReference type="PANTHER" id="PTHR21477">
    <property type="entry name" value="ZGC:172139"/>
    <property type="match status" value="1"/>
</dbReference>
<name>A0A5A7PE11_STRAF</name>
<dbReference type="EMBL" id="BKCP01004405">
    <property type="protein sequence ID" value="GER31001.1"/>
    <property type="molecule type" value="Genomic_DNA"/>
</dbReference>
<organism evidence="2 3">
    <name type="scientific">Striga asiatica</name>
    <name type="common">Asiatic witchweed</name>
    <name type="synonym">Buchnera asiatica</name>
    <dbReference type="NCBI Taxonomy" id="4170"/>
    <lineage>
        <taxon>Eukaryota</taxon>
        <taxon>Viridiplantae</taxon>
        <taxon>Streptophyta</taxon>
        <taxon>Embryophyta</taxon>
        <taxon>Tracheophyta</taxon>
        <taxon>Spermatophyta</taxon>
        <taxon>Magnoliopsida</taxon>
        <taxon>eudicotyledons</taxon>
        <taxon>Gunneridae</taxon>
        <taxon>Pentapetalae</taxon>
        <taxon>asterids</taxon>
        <taxon>lamiids</taxon>
        <taxon>Lamiales</taxon>
        <taxon>Orobanchaceae</taxon>
        <taxon>Buchnereae</taxon>
        <taxon>Striga</taxon>
    </lineage>
</organism>
<keyword evidence="3" id="KW-1185">Reference proteome</keyword>
<feature type="transmembrane region" description="Helical" evidence="1">
    <location>
        <begin position="19"/>
        <end position="37"/>
    </location>
</feature>
<dbReference type="OrthoDB" id="1641131at2759"/>
<evidence type="ECO:0000256" key="1">
    <source>
        <dbReference type="SAM" id="Phobius"/>
    </source>
</evidence>
<keyword evidence="1" id="KW-0812">Transmembrane</keyword>
<accession>A0A5A7PE11</accession>